<evidence type="ECO:0000256" key="4">
    <source>
        <dbReference type="ARBA" id="ARBA00022980"/>
    </source>
</evidence>
<keyword evidence="5 7" id="KW-0687">Ribonucleoprotein</keyword>
<evidence type="ECO:0000256" key="7">
    <source>
        <dbReference type="HAMAP-Rule" id="MF_00503"/>
    </source>
</evidence>
<dbReference type="InterPro" id="IPR036935">
    <property type="entry name" value="Ribosomal_bL9_N_sf"/>
</dbReference>
<keyword evidence="3 7" id="KW-0694">RNA-binding</keyword>
<evidence type="ECO:0000313" key="10">
    <source>
        <dbReference type="EMBL" id="TXL76452.1"/>
    </source>
</evidence>
<dbReference type="RefSeq" id="WP_147847259.1">
    <property type="nucleotide sequence ID" value="NZ_VDUZ01000011.1"/>
</dbReference>
<evidence type="ECO:0000256" key="2">
    <source>
        <dbReference type="ARBA" id="ARBA00022730"/>
    </source>
</evidence>
<dbReference type="GO" id="GO:0005840">
    <property type="term" value="C:ribosome"/>
    <property type="evidence" value="ECO:0007669"/>
    <property type="project" value="UniProtKB-KW"/>
</dbReference>
<evidence type="ECO:0000256" key="3">
    <source>
        <dbReference type="ARBA" id="ARBA00022884"/>
    </source>
</evidence>
<evidence type="ECO:0000313" key="11">
    <source>
        <dbReference type="Proteomes" id="UP000321638"/>
    </source>
</evidence>
<dbReference type="NCBIfam" id="TIGR00158">
    <property type="entry name" value="L9"/>
    <property type="match status" value="1"/>
</dbReference>
<comment type="function">
    <text evidence="7">Binds to the 23S rRNA.</text>
</comment>
<dbReference type="Pfam" id="PF01281">
    <property type="entry name" value="Ribosomal_L9_N"/>
    <property type="match status" value="1"/>
</dbReference>
<dbReference type="SUPFAM" id="SSF55653">
    <property type="entry name" value="Ribosomal protein L9 C-domain"/>
    <property type="match status" value="1"/>
</dbReference>
<dbReference type="PROSITE" id="PS00651">
    <property type="entry name" value="RIBOSOMAL_L9"/>
    <property type="match status" value="1"/>
</dbReference>
<dbReference type="AlphaFoldDB" id="A0A5C8PNV0"/>
<keyword evidence="4 7" id="KW-0689">Ribosomal protein</keyword>
<dbReference type="Proteomes" id="UP000321638">
    <property type="component" value="Unassembled WGS sequence"/>
</dbReference>
<feature type="domain" description="Ribosomal protein L9" evidence="9">
    <location>
        <begin position="13"/>
        <end position="40"/>
    </location>
</feature>
<dbReference type="GO" id="GO:0003735">
    <property type="term" value="F:structural constituent of ribosome"/>
    <property type="evidence" value="ECO:0007669"/>
    <property type="project" value="InterPro"/>
</dbReference>
<organism evidence="10 11">
    <name type="scientific">Vineibacter terrae</name>
    <dbReference type="NCBI Taxonomy" id="2586908"/>
    <lineage>
        <taxon>Bacteria</taxon>
        <taxon>Pseudomonadati</taxon>
        <taxon>Pseudomonadota</taxon>
        <taxon>Alphaproteobacteria</taxon>
        <taxon>Hyphomicrobiales</taxon>
        <taxon>Vineibacter</taxon>
    </lineage>
</organism>
<protein>
    <recommendedName>
        <fullName evidence="6 7">Large ribosomal subunit protein bL9</fullName>
    </recommendedName>
</protein>
<dbReference type="GO" id="GO:1990904">
    <property type="term" value="C:ribonucleoprotein complex"/>
    <property type="evidence" value="ECO:0007669"/>
    <property type="project" value="UniProtKB-KW"/>
</dbReference>
<dbReference type="SUPFAM" id="SSF55658">
    <property type="entry name" value="L9 N-domain-like"/>
    <property type="match status" value="1"/>
</dbReference>
<keyword evidence="2 7" id="KW-0699">rRNA-binding</keyword>
<proteinExistence type="inferred from homology"/>
<dbReference type="Pfam" id="PF03948">
    <property type="entry name" value="Ribosomal_L9_C"/>
    <property type="match status" value="1"/>
</dbReference>
<gene>
    <name evidence="7" type="primary">rplI</name>
    <name evidence="10" type="ORF">FHP25_11890</name>
</gene>
<evidence type="ECO:0000256" key="8">
    <source>
        <dbReference type="SAM" id="MobiDB-lite"/>
    </source>
</evidence>
<dbReference type="InterPro" id="IPR009027">
    <property type="entry name" value="Ribosomal_bL9/RNase_H1_N"/>
</dbReference>
<comment type="similarity">
    <text evidence="1 7">Belongs to the bacterial ribosomal protein bL9 family.</text>
</comment>
<dbReference type="InterPro" id="IPR000244">
    <property type="entry name" value="Ribosomal_bL9"/>
</dbReference>
<feature type="region of interest" description="Disordered" evidence="8">
    <location>
        <begin position="179"/>
        <end position="207"/>
    </location>
</feature>
<evidence type="ECO:0000256" key="5">
    <source>
        <dbReference type="ARBA" id="ARBA00023274"/>
    </source>
</evidence>
<evidence type="ECO:0000256" key="1">
    <source>
        <dbReference type="ARBA" id="ARBA00010605"/>
    </source>
</evidence>
<name>A0A5C8PNV0_9HYPH</name>
<dbReference type="InterPro" id="IPR020594">
    <property type="entry name" value="Ribosomal_bL9_bac/chp"/>
</dbReference>
<dbReference type="PANTHER" id="PTHR21368">
    <property type="entry name" value="50S RIBOSOMAL PROTEIN L9"/>
    <property type="match status" value="1"/>
</dbReference>
<reference evidence="10 11" key="1">
    <citation type="submission" date="2019-06" db="EMBL/GenBank/DDBJ databases">
        <title>New taxonomy in bacterial strain CC-CFT640, isolated from vineyard.</title>
        <authorList>
            <person name="Lin S.-Y."/>
            <person name="Tsai C.-F."/>
            <person name="Young C.-C."/>
        </authorList>
    </citation>
    <scope>NUCLEOTIDE SEQUENCE [LARGE SCALE GENOMIC DNA]</scope>
    <source>
        <strain evidence="10 11">CC-CFT640</strain>
    </source>
</reference>
<dbReference type="OrthoDB" id="9788336at2"/>
<dbReference type="Gene3D" id="3.10.430.100">
    <property type="entry name" value="Ribosomal protein L9, C-terminal domain"/>
    <property type="match status" value="1"/>
</dbReference>
<evidence type="ECO:0000259" key="9">
    <source>
        <dbReference type="PROSITE" id="PS00651"/>
    </source>
</evidence>
<dbReference type="Gene3D" id="3.40.5.10">
    <property type="entry name" value="Ribosomal protein L9, N-terminal domain"/>
    <property type="match status" value="1"/>
</dbReference>
<dbReference type="GO" id="GO:0019843">
    <property type="term" value="F:rRNA binding"/>
    <property type="evidence" value="ECO:0007669"/>
    <property type="project" value="UniProtKB-UniRule"/>
</dbReference>
<sequence>MEVILLERVMHVGQMGDVVKVKPGFARNFLLPQKKALRATEANKKLFEGKRKELEATNLQRKQEAEAVAEKMKDFSVTLIRQASESLHLYGSVSARDVAEAVIAAGTKIERRQVELPKPIKTLGRHLVEIHLHPEVVVNVAVLVARSAEEAEFLSGGGTLVAETERRAQELAAAAQAAEQQAATLLDNKSEAPADGEAPAAPATEEK</sequence>
<dbReference type="GO" id="GO:0006412">
    <property type="term" value="P:translation"/>
    <property type="evidence" value="ECO:0007669"/>
    <property type="project" value="UniProtKB-UniRule"/>
</dbReference>
<dbReference type="EMBL" id="VDUZ01000011">
    <property type="protein sequence ID" value="TXL76452.1"/>
    <property type="molecule type" value="Genomic_DNA"/>
</dbReference>
<comment type="caution">
    <text evidence="10">The sequence shown here is derived from an EMBL/GenBank/DDBJ whole genome shotgun (WGS) entry which is preliminary data.</text>
</comment>
<dbReference type="InterPro" id="IPR020069">
    <property type="entry name" value="Ribosomal_bL9_C"/>
</dbReference>
<dbReference type="HAMAP" id="MF_00503">
    <property type="entry name" value="Ribosomal_bL9"/>
    <property type="match status" value="1"/>
</dbReference>
<evidence type="ECO:0000256" key="6">
    <source>
        <dbReference type="ARBA" id="ARBA00035292"/>
    </source>
</evidence>
<dbReference type="InterPro" id="IPR020070">
    <property type="entry name" value="Ribosomal_bL9_N"/>
</dbReference>
<keyword evidence="11" id="KW-1185">Reference proteome</keyword>
<dbReference type="InterPro" id="IPR036791">
    <property type="entry name" value="Ribosomal_bL9_C_sf"/>
</dbReference>
<accession>A0A5C8PNV0</accession>